<geneLocation type="plasmid" evidence="2">
    <name>pthaf100_a</name>
</geneLocation>
<dbReference type="KEGG" id="vaq:FIV01_15060"/>
<keyword evidence="1" id="KW-0614">Plasmid</keyword>
<gene>
    <name evidence="1" type="ORF">FIV01_15060</name>
</gene>
<dbReference type="EMBL" id="CP045351">
    <property type="protein sequence ID" value="QFT27705.1"/>
    <property type="molecule type" value="Genomic_DNA"/>
</dbReference>
<protein>
    <submittedName>
        <fullName evidence="1">Uncharacterized protein</fullName>
    </submittedName>
</protein>
<name>A0A5P9CN84_9VIBR</name>
<reference evidence="1 2" key="1">
    <citation type="submission" date="2019-10" db="EMBL/GenBank/DDBJ databases">
        <title>Complete genome sequence of Vibrio sp. strain THAF100, isolated from non-filtered water from the water column of tank 6 of a marine aquarium containing stony-coral fragments. Water maintained at 26 degree C.</title>
        <authorList>
            <person name="Ruckert C."/>
            <person name="Franco A."/>
            <person name="Kalinowski J."/>
            <person name="Glaeser S."/>
        </authorList>
    </citation>
    <scope>NUCLEOTIDE SEQUENCE [LARGE SCALE GENOMIC DNA]</scope>
    <source>
        <strain evidence="1 2">THAF100</strain>
        <plasmid evidence="2">pthaf100_a</plasmid>
    </source>
</reference>
<dbReference type="AlphaFoldDB" id="A0A5P9CN84"/>
<keyword evidence="2" id="KW-1185">Reference proteome</keyword>
<organism evidence="1 2">
    <name type="scientific">Vibrio aquimaris</name>
    <dbReference type="NCBI Taxonomy" id="2587862"/>
    <lineage>
        <taxon>Bacteria</taxon>
        <taxon>Pseudomonadati</taxon>
        <taxon>Pseudomonadota</taxon>
        <taxon>Gammaproteobacteria</taxon>
        <taxon>Vibrionales</taxon>
        <taxon>Vibrionaceae</taxon>
        <taxon>Vibrio</taxon>
    </lineage>
</organism>
<dbReference type="Proteomes" id="UP000326936">
    <property type="component" value="Plasmid pTHAF100_a"/>
</dbReference>
<proteinExistence type="predicted"/>
<evidence type="ECO:0000313" key="1">
    <source>
        <dbReference type="EMBL" id="QFT27705.1"/>
    </source>
</evidence>
<evidence type="ECO:0000313" key="2">
    <source>
        <dbReference type="Proteomes" id="UP000326936"/>
    </source>
</evidence>
<accession>A0A5P9CN84</accession>
<sequence length="44" mass="5009">MHLISNMFINNFSVTDAQDLEVVKAKNTQDPSRKINVAKPQHID</sequence>